<comment type="caution">
    <text evidence="2">The sequence shown here is derived from an EMBL/GenBank/DDBJ whole genome shotgun (WGS) entry which is preliminary data.</text>
</comment>
<evidence type="ECO:0000313" key="2">
    <source>
        <dbReference type="EMBL" id="GEU63791.1"/>
    </source>
</evidence>
<reference evidence="2" key="1">
    <citation type="journal article" date="2019" name="Sci. Rep.">
        <title>Draft genome of Tanacetum cinerariifolium, the natural source of mosquito coil.</title>
        <authorList>
            <person name="Yamashiro T."/>
            <person name="Shiraishi A."/>
            <person name="Satake H."/>
            <person name="Nakayama K."/>
        </authorList>
    </citation>
    <scope>NUCLEOTIDE SEQUENCE</scope>
</reference>
<evidence type="ECO:0000259" key="1">
    <source>
        <dbReference type="Pfam" id="PF21530"/>
    </source>
</evidence>
<proteinExistence type="predicted"/>
<dbReference type="AlphaFoldDB" id="A0A6L2LPR8"/>
<accession>A0A6L2LPR8</accession>
<gene>
    <name evidence="2" type="ORF">Tci_035769</name>
</gene>
<dbReference type="InterPro" id="IPR027417">
    <property type="entry name" value="P-loop_NTPase"/>
</dbReference>
<dbReference type="SUPFAM" id="SSF52540">
    <property type="entry name" value="P-loop containing nucleoside triphosphate hydrolases"/>
    <property type="match status" value="1"/>
</dbReference>
<dbReference type="EMBL" id="BKCJ010004910">
    <property type="protein sequence ID" value="GEU63791.1"/>
    <property type="molecule type" value="Genomic_DNA"/>
</dbReference>
<dbReference type="InterPro" id="IPR049163">
    <property type="entry name" value="Pif1-like_2B_dom"/>
</dbReference>
<protein>
    <recommendedName>
        <fullName evidence="1">DNA helicase Pif1-like 2B domain-containing protein</fullName>
    </recommendedName>
</protein>
<sequence>MSMLVQKSQDHKMARLQDGIKRLCLVDDLKKLKITYKSSQGYKLKPKNSKDCYIKIHKIKITITRLQAKGDGTVMAKKKEGEDEATWIEIPERQRDDEYLKEREILTPRNDDVDAINAYMFKKLAGDSVTYNSADEICKASTDTLDQHNLYPLEFLNTLKFPGMPPHALCLKKELPIILLRNVNPSKGLCNRTRLIIADLGQFGIWAKILIGSHVGDNVLIHRIILT</sequence>
<feature type="domain" description="DNA helicase Pif1-like 2B" evidence="1">
    <location>
        <begin position="154"/>
        <end position="200"/>
    </location>
</feature>
<dbReference type="PANTHER" id="PTHR10492:SF57">
    <property type="entry name" value="ATP-DEPENDENT DNA HELICASE"/>
    <property type="match status" value="1"/>
</dbReference>
<name>A0A6L2LPR8_TANCI</name>
<organism evidence="2">
    <name type="scientific">Tanacetum cinerariifolium</name>
    <name type="common">Dalmatian daisy</name>
    <name type="synonym">Chrysanthemum cinerariifolium</name>
    <dbReference type="NCBI Taxonomy" id="118510"/>
    <lineage>
        <taxon>Eukaryota</taxon>
        <taxon>Viridiplantae</taxon>
        <taxon>Streptophyta</taxon>
        <taxon>Embryophyta</taxon>
        <taxon>Tracheophyta</taxon>
        <taxon>Spermatophyta</taxon>
        <taxon>Magnoliopsida</taxon>
        <taxon>eudicotyledons</taxon>
        <taxon>Gunneridae</taxon>
        <taxon>Pentapetalae</taxon>
        <taxon>asterids</taxon>
        <taxon>campanulids</taxon>
        <taxon>Asterales</taxon>
        <taxon>Asteraceae</taxon>
        <taxon>Asteroideae</taxon>
        <taxon>Anthemideae</taxon>
        <taxon>Anthemidinae</taxon>
        <taxon>Tanacetum</taxon>
    </lineage>
</organism>
<dbReference type="Pfam" id="PF21530">
    <property type="entry name" value="Pif1_2B_dom"/>
    <property type="match status" value="1"/>
</dbReference>
<dbReference type="PANTHER" id="PTHR10492">
    <property type="match status" value="1"/>
</dbReference>